<evidence type="ECO:0000313" key="8">
    <source>
        <dbReference type="EMBL" id="PJC55914.1"/>
    </source>
</evidence>
<dbReference type="GO" id="GO:0006465">
    <property type="term" value="P:signal peptide processing"/>
    <property type="evidence" value="ECO:0007669"/>
    <property type="project" value="InterPro"/>
</dbReference>
<dbReference type="Proteomes" id="UP000230391">
    <property type="component" value="Unassembled WGS sequence"/>
</dbReference>
<dbReference type="InterPro" id="IPR036286">
    <property type="entry name" value="LexA/Signal_pep-like_sf"/>
</dbReference>
<dbReference type="GO" id="GO:0009003">
    <property type="term" value="F:signal peptidase activity"/>
    <property type="evidence" value="ECO:0007669"/>
    <property type="project" value="UniProtKB-EC"/>
</dbReference>
<name>A0A2M8FE47_9BACT</name>
<feature type="transmembrane region" description="Helical" evidence="6">
    <location>
        <begin position="38"/>
        <end position="56"/>
    </location>
</feature>
<dbReference type="Gene3D" id="2.10.109.10">
    <property type="entry name" value="Umud Fragment, subunit A"/>
    <property type="match status" value="1"/>
</dbReference>
<evidence type="ECO:0000256" key="6">
    <source>
        <dbReference type="RuleBase" id="RU362042"/>
    </source>
</evidence>
<dbReference type="CDD" id="cd06530">
    <property type="entry name" value="S26_SPase_I"/>
    <property type="match status" value="1"/>
</dbReference>
<comment type="caution">
    <text evidence="8">The sequence shown here is derived from an EMBL/GenBank/DDBJ whole genome shotgun (WGS) entry which is preliminary data.</text>
</comment>
<accession>A0A2M8FE47</accession>
<evidence type="ECO:0000256" key="1">
    <source>
        <dbReference type="ARBA" id="ARBA00000677"/>
    </source>
</evidence>
<feature type="active site" evidence="5">
    <location>
        <position position="66"/>
    </location>
</feature>
<evidence type="ECO:0000256" key="2">
    <source>
        <dbReference type="ARBA" id="ARBA00009370"/>
    </source>
</evidence>
<evidence type="ECO:0000256" key="4">
    <source>
        <dbReference type="ARBA" id="ARBA00022801"/>
    </source>
</evidence>
<evidence type="ECO:0000256" key="3">
    <source>
        <dbReference type="ARBA" id="ARBA00013208"/>
    </source>
</evidence>
<evidence type="ECO:0000256" key="5">
    <source>
        <dbReference type="PIRSR" id="PIRSR600223-1"/>
    </source>
</evidence>
<dbReference type="PROSITE" id="PS00761">
    <property type="entry name" value="SPASE_I_3"/>
    <property type="match status" value="1"/>
</dbReference>
<dbReference type="Pfam" id="PF10502">
    <property type="entry name" value="Peptidase_S26"/>
    <property type="match status" value="1"/>
</dbReference>
<dbReference type="PROSITE" id="PS00760">
    <property type="entry name" value="SPASE_I_2"/>
    <property type="match status" value="1"/>
</dbReference>
<keyword evidence="4 6" id="KW-0378">Hydrolase</keyword>
<dbReference type="InterPro" id="IPR019533">
    <property type="entry name" value="Peptidase_S26"/>
</dbReference>
<dbReference type="EC" id="3.4.21.89" evidence="3 6"/>
<keyword evidence="6" id="KW-1133">Transmembrane helix</keyword>
<evidence type="ECO:0000313" key="9">
    <source>
        <dbReference type="Proteomes" id="UP000230391"/>
    </source>
</evidence>
<dbReference type="InterPro" id="IPR019757">
    <property type="entry name" value="Pept_S26A_signal_pept_1_Lys-AS"/>
</dbReference>
<dbReference type="PRINTS" id="PR00727">
    <property type="entry name" value="LEADERPTASE"/>
</dbReference>
<dbReference type="EMBL" id="PFRD01000114">
    <property type="protein sequence ID" value="PJC55914.1"/>
    <property type="molecule type" value="Genomic_DNA"/>
</dbReference>
<feature type="active site" evidence="5">
    <location>
        <position position="109"/>
    </location>
</feature>
<feature type="domain" description="Peptidase S26" evidence="7">
    <location>
        <begin position="36"/>
        <end position="194"/>
    </location>
</feature>
<comment type="catalytic activity">
    <reaction evidence="1 6">
        <text>Cleavage of hydrophobic, N-terminal signal or leader sequences from secreted and periplasmic proteins.</text>
        <dbReference type="EC" id="3.4.21.89"/>
    </reaction>
</comment>
<comment type="subcellular location">
    <subcellularLocation>
        <location evidence="6">Membrane</location>
        <topology evidence="6">Single-pass type II membrane protein</topology>
    </subcellularLocation>
</comment>
<proteinExistence type="inferred from homology"/>
<dbReference type="AlphaFoldDB" id="A0A2M8FE47"/>
<dbReference type="PANTHER" id="PTHR43390">
    <property type="entry name" value="SIGNAL PEPTIDASE I"/>
    <property type="match status" value="1"/>
</dbReference>
<protein>
    <recommendedName>
        <fullName evidence="3 6">Signal peptidase I</fullName>
        <ecNumber evidence="3 6">3.4.21.89</ecNumber>
    </recommendedName>
</protein>
<reference evidence="9" key="1">
    <citation type="submission" date="2017-09" db="EMBL/GenBank/DDBJ databases">
        <title>Depth-based differentiation of microbial function through sediment-hosted aquifers and enrichment of novel symbionts in the deep terrestrial subsurface.</title>
        <authorList>
            <person name="Probst A.J."/>
            <person name="Ladd B."/>
            <person name="Jarett J.K."/>
            <person name="Geller-Mcgrath D.E."/>
            <person name="Sieber C.M.K."/>
            <person name="Emerson J.B."/>
            <person name="Anantharaman K."/>
            <person name="Thomas B.C."/>
            <person name="Malmstrom R."/>
            <person name="Stieglmeier M."/>
            <person name="Klingl A."/>
            <person name="Woyke T."/>
            <person name="Ryan C.M."/>
            <person name="Banfield J.F."/>
        </authorList>
    </citation>
    <scope>NUCLEOTIDE SEQUENCE [LARGE SCALE GENOMIC DNA]</scope>
</reference>
<organism evidence="8 9">
    <name type="scientific">Candidatus Kaiserbacteria bacterium CG_4_9_14_0_2_um_filter_41_32</name>
    <dbReference type="NCBI Taxonomy" id="1974601"/>
    <lineage>
        <taxon>Bacteria</taxon>
        <taxon>Candidatus Kaiseribacteriota</taxon>
    </lineage>
</organism>
<dbReference type="NCBIfam" id="TIGR02227">
    <property type="entry name" value="sigpep_I_bact"/>
    <property type="match status" value="1"/>
</dbReference>
<gene>
    <name evidence="8" type="primary">lepB</name>
    <name evidence="8" type="ORF">CO026_03130</name>
</gene>
<dbReference type="PANTHER" id="PTHR43390:SF1">
    <property type="entry name" value="CHLOROPLAST PROCESSING PEPTIDASE"/>
    <property type="match status" value="1"/>
</dbReference>
<dbReference type="GO" id="GO:0016020">
    <property type="term" value="C:membrane"/>
    <property type="evidence" value="ECO:0007669"/>
    <property type="project" value="UniProtKB-SubCell"/>
</dbReference>
<keyword evidence="6" id="KW-0472">Membrane</keyword>
<dbReference type="GO" id="GO:0004252">
    <property type="term" value="F:serine-type endopeptidase activity"/>
    <property type="evidence" value="ECO:0007669"/>
    <property type="project" value="InterPro"/>
</dbReference>
<evidence type="ECO:0000259" key="7">
    <source>
        <dbReference type="Pfam" id="PF10502"/>
    </source>
</evidence>
<sequence length="216" mass="24603">MNLFSTKKSTSEDTTIITDNENNFAPTQEKKEHPILEIIRFSLIALIIVIPIRMFIAQPFIVSGASMENTFHTGEYLIVDQLSYHFNQPSRGDVIVFRYPRDPSKFFIKRVIGLPGETIVIEGPTIHIKNKNNPEGFVLEEPYIKSMNNSTNMTEVLGDREYFVMGDNRDQSSDSRAWGILQQDRIIGHAFIRLFPPQKFKYLPGAITNTTVTSSS</sequence>
<comment type="similarity">
    <text evidence="2 6">Belongs to the peptidase S26 family.</text>
</comment>
<dbReference type="InterPro" id="IPR000223">
    <property type="entry name" value="Pept_S26A_signal_pept_1"/>
</dbReference>
<dbReference type="SUPFAM" id="SSF51306">
    <property type="entry name" value="LexA/Signal peptidase"/>
    <property type="match status" value="1"/>
</dbReference>
<dbReference type="InterPro" id="IPR019758">
    <property type="entry name" value="Pept_S26A_signal_pept_1_CS"/>
</dbReference>
<keyword evidence="6" id="KW-0645">Protease</keyword>
<keyword evidence="6" id="KW-0812">Transmembrane</keyword>